<feature type="chain" id="PRO_5045084288" evidence="10">
    <location>
        <begin position="20"/>
        <end position="330"/>
    </location>
</feature>
<comment type="similarity">
    <text evidence="3">Belongs to the OST3/OST6 family.</text>
</comment>
<gene>
    <name evidence="11" type="ORF">PT974_09243</name>
</gene>
<dbReference type="EMBL" id="JAVFKD010000014">
    <property type="protein sequence ID" value="KAK5990968.1"/>
    <property type="molecule type" value="Genomic_DNA"/>
</dbReference>
<comment type="subcellular location">
    <subcellularLocation>
        <location evidence="2">Endoplasmic reticulum membrane</location>
        <topology evidence="2">Multi-pass membrane protein</topology>
    </subcellularLocation>
</comment>
<dbReference type="InterPro" id="IPR036249">
    <property type="entry name" value="Thioredoxin-like_sf"/>
</dbReference>
<dbReference type="Pfam" id="PF04756">
    <property type="entry name" value="OST3_OST6"/>
    <property type="match status" value="1"/>
</dbReference>
<evidence type="ECO:0000256" key="6">
    <source>
        <dbReference type="ARBA" id="ARBA00022824"/>
    </source>
</evidence>
<evidence type="ECO:0000256" key="10">
    <source>
        <dbReference type="SAM" id="SignalP"/>
    </source>
</evidence>
<feature type="signal peptide" evidence="10">
    <location>
        <begin position="1"/>
        <end position="19"/>
    </location>
</feature>
<evidence type="ECO:0000256" key="4">
    <source>
        <dbReference type="ARBA" id="ARBA00022692"/>
    </source>
</evidence>
<comment type="caution">
    <text evidence="11">The sequence shown here is derived from an EMBL/GenBank/DDBJ whole genome shotgun (WGS) entry which is preliminary data.</text>
</comment>
<organism evidence="11 12">
    <name type="scientific">Cladobotryum mycophilum</name>
    <dbReference type="NCBI Taxonomy" id="491253"/>
    <lineage>
        <taxon>Eukaryota</taxon>
        <taxon>Fungi</taxon>
        <taxon>Dikarya</taxon>
        <taxon>Ascomycota</taxon>
        <taxon>Pezizomycotina</taxon>
        <taxon>Sordariomycetes</taxon>
        <taxon>Hypocreomycetidae</taxon>
        <taxon>Hypocreales</taxon>
        <taxon>Hypocreaceae</taxon>
        <taxon>Cladobotryum</taxon>
    </lineage>
</organism>
<evidence type="ECO:0000256" key="5">
    <source>
        <dbReference type="ARBA" id="ARBA00022729"/>
    </source>
</evidence>
<keyword evidence="5 10" id="KW-0732">Signal</keyword>
<feature type="transmembrane region" description="Helical" evidence="9">
    <location>
        <begin position="180"/>
        <end position="205"/>
    </location>
</feature>
<feature type="transmembrane region" description="Helical" evidence="9">
    <location>
        <begin position="296"/>
        <end position="317"/>
    </location>
</feature>
<evidence type="ECO:0000256" key="9">
    <source>
        <dbReference type="SAM" id="Phobius"/>
    </source>
</evidence>
<name>A0ABR0SFM2_9HYPO</name>
<feature type="transmembrane region" description="Helical" evidence="9">
    <location>
        <begin position="265"/>
        <end position="284"/>
    </location>
</feature>
<evidence type="ECO:0000313" key="11">
    <source>
        <dbReference type="EMBL" id="KAK5990968.1"/>
    </source>
</evidence>
<protein>
    <submittedName>
        <fullName evidence="11">Tumor suppressor candidate 3</fullName>
    </submittedName>
</protein>
<keyword evidence="8 9" id="KW-0472">Membrane</keyword>
<evidence type="ECO:0000256" key="7">
    <source>
        <dbReference type="ARBA" id="ARBA00022989"/>
    </source>
</evidence>
<feature type="transmembrane region" description="Helical" evidence="9">
    <location>
        <begin position="212"/>
        <end position="231"/>
    </location>
</feature>
<evidence type="ECO:0000256" key="2">
    <source>
        <dbReference type="ARBA" id="ARBA00004477"/>
    </source>
</evidence>
<dbReference type="Gene3D" id="3.40.30.10">
    <property type="entry name" value="Glutaredoxin"/>
    <property type="match status" value="1"/>
</dbReference>
<dbReference type="SUPFAM" id="SSF52833">
    <property type="entry name" value="Thioredoxin-like"/>
    <property type="match status" value="1"/>
</dbReference>
<sequence length="330" mass="36354">MRIFPVLLSASALLYQAFAAKKASADRFEDFHRLSQSTSPLKLNDAAYNSLTAAPRDYSVAVLLTALESRFGCQLCREFQPEWDLVGKSWSRGDKTGESRLLFGTLDFADGRDVFVSLGLQTAPVLMLFQPTKGPHAAASPEPLRYDFTTGPPSAEQLHAWLSRHLPDRPHPPVKRPVNWIRWISTITIVLGLGTAVVSASPFVLPIVQNRNIWASISLISILLFTSGHMFNHIRKVPYVAGDGHGGISYFASGFQSQFGLETQIVAAVYGVLAFCAISLAVKVPRIADVKSQQVAVIIWAILLFLVYSFLLSVFRIKNGGYPFSLPPFM</sequence>
<dbReference type="InterPro" id="IPR021149">
    <property type="entry name" value="OligosaccharylTrfase_OST3/OST6"/>
</dbReference>
<keyword evidence="7 9" id="KW-1133">Transmembrane helix</keyword>
<keyword evidence="12" id="KW-1185">Reference proteome</keyword>
<evidence type="ECO:0000256" key="8">
    <source>
        <dbReference type="ARBA" id="ARBA00023136"/>
    </source>
</evidence>
<evidence type="ECO:0000256" key="3">
    <source>
        <dbReference type="ARBA" id="ARBA00009561"/>
    </source>
</evidence>
<reference evidence="11 12" key="1">
    <citation type="submission" date="2024-01" db="EMBL/GenBank/DDBJ databases">
        <title>Complete genome of Cladobotryum mycophilum ATHUM6906.</title>
        <authorList>
            <person name="Christinaki A.C."/>
            <person name="Myridakis A.I."/>
            <person name="Kouvelis V.N."/>
        </authorList>
    </citation>
    <scope>NUCLEOTIDE SEQUENCE [LARGE SCALE GENOMIC DNA]</scope>
    <source>
        <strain evidence="11 12">ATHUM6906</strain>
    </source>
</reference>
<keyword evidence="4 9" id="KW-0812">Transmembrane</keyword>
<dbReference type="Proteomes" id="UP001338125">
    <property type="component" value="Unassembled WGS sequence"/>
</dbReference>
<accession>A0ABR0SFM2</accession>
<evidence type="ECO:0000256" key="1">
    <source>
        <dbReference type="ARBA" id="ARBA00002791"/>
    </source>
</evidence>
<dbReference type="PANTHER" id="PTHR12692:SF0">
    <property type="entry name" value="GH11935P"/>
    <property type="match status" value="1"/>
</dbReference>
<dbReference type="PANTHER" id="PTHR12692">
    <property type="entry name" value="DOLICHYL-DIPHOSPHOOLIGOSACCHARIDE--PROTEIN GLYCOSYLTRANSFERASE-RELATED"/>
    <property type="match status" value="1"/>
</dbReference>
<proteinExistence type="inferred from homology"/>
<keyword evidence="6" id="KW-0256">Endoplasmic reticulum</keyword>
<comment type="function">
    <text evidence="1">Subunit of the oligosaccharyl transferase (OST) complex that catalyzes the initial transfer of a defined glycan (Glc(3)Man(9)GlcNAc(2) in eukaryotes) from the lipid carrier dolichol-pyrophosphate to an asparagine residue within an Asn-X-Ser/Thr consensus motif in nascent polypeptide chains, the first step in protein N-glycosylation. N-glycosylation occurs cotranslationally and the complex associates with the Sec61 complex at the channel-forming translocon complex that mediates protein translocation across the endoplasmic reticulum (ER). All subunits are required for a maximal enzyme activity.</text>
</comment>
<evidence type="ECO:0000313" key="12">
    <source>
        <dbReference type="Proteomes" id="UP001338125"/>
    </source>
</evidence>